<sequence length="240" mass="25379">MMKIKSLAWYFTLLLPALLSGCNLNCVNPSGKTAAVTKDLERFSKISVGGALKVFIKQSDKSSVSIEADENVLPLIKARVSGETLEVRQETNLCNAGEVKVYITSPEFKALDLSGAVEVANGSPVNGEKLDLSLSGASKADIRVNVEELRTEASGACEINLQGRANRHHVEMSGAGSLKAPGLQVADYHIEGSGACKLSIHATESLDVNSSGAVVVEYKGNPQRINNNSSGASHLKKLGE</sequence>
<reference evidence="3 4" key="1">
    <citation type="submission" date="2018-04" db="EMBL/GenBank/DDBJ databases">
        <title>Pedobacter chongqingensis sp. nov., isolated from a rottenly hemp rope.</title>
        <authorList>
            <person name="Cai Y."/>
        </authorList>
    </citation>
    <scope>NUCLEOTIDE SEQUENCE [LARGE SCALE GENOMIC DNA]</scope>
    <source>
        <strain evidence="3 4">FJ4-8</strain>
    </source>
</reference>
<dbReference type="PROSITE" id="PS51257">
    <property type="entry name" value="PROKAR_LIPOPROTEIN"/>
    <property type="match status" value="1"/>
</dbReference>
<evidence type="ECO:0000256" key="1">
    <source>
        <dbReference type="SAM" id="SignalP"/>
    </source>
</evidence>
<feature type="chain" id="PRO_5015420564" description="Putative auto-transporter adhesin head GIN domain-containing protein" evidence="1">
    <location>
        <begin position="22"/>
        <end position="240"/>
    </location>
</feature>
<feature type="signal peptide" evidence="1">
    <location>
        <begin position="1"/>
        <end position="21"/>
    </location>
</feature>
<dbReference type="OrthoDB" id="5585143at2"/>
<dbReference type="AlphaFoldDB" id="A0A2U2PET4"/>
<dbReference type="RefSeq" id="WP_109416413.1">
    <property type="nucleotide sequence ID" value="NZ_QEAS01000011.1"/>
</dbReference>
<keyword evidence="4" id="KW-1185">Reference proteome</keyword>
<comment type="caution">
    <text evidence="3">The sequence shown here is derived from an EMBL/GenBank/DDBJ whole genome shotgun (WGS) entry which is preliminary data.</text>
</comment>
<dbReference type="Proteomes" id="UP000245647">
    <property type="component" value="Unassembled WGS sequence"/>
</dbReference>
<organism evidence="3 4">
    <name type="scientific">Pararcticibacter amylolyticus</name>
    <dbReference type="NCBI Taxonomy" id="2173175"/>
    <lineage>
        <taxon>Bacteria</taxon>
        <taxon>Pseudomonadati</taxon>
        <taxon>Bacteroidota</taxon>
        <taxon>Sphingobacteriia</taxon>
        <taxon>Sphingobacteriales</taxon>
        <taxon>Sphingobacteriaceae</taxon>
        <taxon>Pararcticibacter</taxon>
    </lineage>
</organism>
<gene>
    <name evidence="3" type="ORF">DDR33_13920</name>
</gene>
<dbReference type="EMBL" id="QEAS01000011">
    <property type="protein sequence ID" value="PWG79896.1"/>
    <property type="molecule type" value="Genomic_DNA"/>
</dbReference>
<dbReference type="Gene3D" id="2.160.20.120">
    <property type="match status" value="1"/>
</dbReference>
<name>A0A2U2PET4_9SPHI</name>
<dbReference type="PANTHER" id="PTHR39200">
    <property type="entry name" value="HYPOTHETICAL EXPORTED PROTEIN"/>
    <property type="match status" value="1"/>
</dbReference>
<dbReference type="InterPro" id="IPR021255">
    <property type="entry name" value="DUF2807"/>
</dbReference>
<feature type="domain" description="Putative auto-transporter adhesin head GIN" evidence="2">
    <location>
        <begin position="42"/>
        <end position="222"/>
    </location>
</feature>
<evidence type="ECO:0000259" key="2">
    <source>
        <dbReference type="Pfam" id="PF10988"/>
    </source>
</evidence>
<evidence type="ECO:0000313" key="3">
    <source>
        <dbReference type="EMBL" id="PWG79896.1"/>
    </source>
</evidence>
<accession>A0A2U2PET4</accession>
<keyword evidence="1" id="KW-0732">Signal</keyword>
<evidence type="ECO:0000313" key="4">
    <source>
        <dbReference type="Proteomes" id="UP000245647"/>
    </source>
</evidence>
<protein>
    <recommendedName>
        <fullName evidence="2">Putative auto-transporter adhesin head GIN domain-containing protein</fullName>
    </recommendedName>
</protein>
<dbReference type="Pfam" id="PF10988">
    <property type="entry name" value="DUF2807"/>
    <property type="match status" value="1"/>
</dbReference>
<proteinExistence type="predicted"/>
<dbReference type="PANTHER" id="PTHR39200:SF1">
    <property type="entry name" value="AUTO-TRANSPORTER ADHESIN HEAD GIN DOMAIN-CONTAINING PROTEIN-RELATED"/>
    <property type="match status" value="1"/>
</dbReference>